<evidence type="ECO:0000256" key="3">
    <source>
        <dbReference type="ARBA" id="ARBA00022448"/>
    </source>
</evidence>
<keyword evidence="12 13" id="KW-0472">Membrane</keyword>
<evidence type="ECO:0000256" key="9">
    <source>
        <dbReference type="ARBA" id="ARBA00022781"/>
    </source>
</evidence>
<reference evidence="16 17" key="1">
    <citation type="submission" date="2017-02" db="EMBL/GenBank/DDBJ databases">
        <title>Complete genome sequence of the cold-active Pseudoalteromonas aliena strain EH1 isolated from Arctic seawater.</title>
        <authorList>
            <person name="Kim E."/>
            <person name="Heo E."/>
            <person name="Kim H."/>
            <person name="Kim D."/>
        </authorList>
    </citation>
    <scope>NUCLEOTIDE SEQUENCE [LARGE SCALE GENOMIC DNA]</scope>
    <source>
        <strain evidence="16 17">EH1</strain>
    </source>
</reference>
<dbReference type="InterPro" id="IPR047055">
    <property type="entry name" value="MotA-like"/>
</dbReference>
<gene>
    <name evidence="16" type="ORF">B0W48_20280</name>
</gene>
<dbReference type="PANTHER" id="PTHR30433:SF4">
    <property type="entry name" value="MOTILITY PROTEIN A"/>
    <property type="match status" value="1"/>
</dbReference>
<keyword evidence="16" id="KW-0969">Cilium</keyword>
<protein>
    <submittedName>
        <fullName evidence="16">Flagellar motor stator protein MotA</fullName>
    </submittedName>
</protein>
<evidence type="ECO:0000256" key="8">
    <source>
        <dbReference type="ARBA" id="ARBA00022779"/>
    </source>
</evidence>
<keyword evidence="3" id="KW-0813">Transport</keyword>
<dbReference type="STRING" id="247523.B0W48_20280"/>
<dbReference type="Pfam" id="PF20560">
    <property type="entry name" value="MotA_N"/>
    <property type="match status" value="1"/>
</dbReference>
<evidence type="ECO:0000313" key="16">
    <source>
        <dbReference type="EMBL" id="AQQ01910.1"/>
    </source>
</evidence>
<dbReference type="AlphaFoldDB" id="A0A1Q2H3G4"/>
<keyword evidence="10 13" id="KW-1133">Transmembrane helix</keyword>
<evidence type="ECO:0000256" key="2">
    <source>
        <dbReference type="ARBA" id="ARBA00008038"/>
    </source>
</evidence>
<organism evidence="16 17">
    <name type="scientific">Pseudoalteromonas aliena</name>
    <dbReference type="NCBI Taxonomy" id="247523"/>
    <lineage>
        <taxon>Bacteria</taxon>
        <taxon>Pseudomonadati</taxon>
        <taxon>Pseudomonadota</taxon>
        <taxon>Gammaproteobacteria</taxon>
        <taxon>Alteromonadales</taxon>
        <taxon>Pseudoalteromonadaceae</taxon>
        <taxon>Pseudoalteromonas</taxon>
    </lineage>
</organism>
<dbReference type="InterPro" id="IPR046786">
    <property type="entry name" value="MotA_N"/>
</dbReference>
<evidence type="ECO:0000256" key="11">
    <source>
        <dbReference type="ARBA" id="ARBA00023065"/>
    </source>
</evidence>
<dbReference type="EMBL" id="CP019628">
    <property type="protein sequence ID" value="AQQ01910.1"/>
    <property type="molecule type" value="Genomic_DNA"/>
</dbReference>
<dbReference type="PANTHER" id="PTHR30433">
    <property type="entry name" value="CHEMOTAXIS PROTEIN MOTA"/>
    <property type="match status" value="1"/>
</dbReference>
<evidence type="ECO:0000259" key="14">
    <source>
        <dbReference type="Pfam" id="PF01618"/>
    </source>
</evidence>
<dbReference type="KEGG" id="paln:B0W48_20280"/>
<feature type="transmembrane region" description="Helical" evidence="13">
    <location>
        <begin position="166"/>
        <end position="188"/>
    </location>
</feature>
<keyword evidence="9" id="KW-0375">Hydrogen ion transport</keyword>
<name>A0A1Q2H3G4_9GAMM</name>
<evidence type="ECO:0000256" key="4">
    <source>
        <dbReference type="ARBA" id="ARBA00022475"/>
    </source>
</evidence>
<evidence type="ECO:0000256" key="10">
    <source>
        <dbReference type="ARBA" id="ARBA00022989"/>
    </source>
</evidence>
<dbReference type="Pfam" id="PF01618">
    <property type="entry name" value="MotA_ExbB"/>
    <property type="match status" value="1"/>
</dbReference>
<evidence type="ECO:0000256" key="6">
    <source>
        <dbReference type="ARBA" id="ARBA00022519"/>
    </source>
</evidence>
<keyword evidence="16" id="KW-0966">Cell projection</keyword>
<dbReference type="GO" id="GO:1902600">
    <property type="term" value="P:proton transmembrane transport"/>
    <property type="evidence" value="ECO:0007669"/>
    <property type="project" value="UniProtKB-KW"/>
</dbReference>
<keyword evidence="6" id="KW-0997">Cell inner membrane</keyword>
<feature type="domain" description="MotA/TolQ/ExbB proton channel" evidence="14">
    <location>
        <begin position="140"/>
        <end position="241"/>
    </location>
</feature>
<dbReference type="InterPro" id="IPR022522">
    <property type="entry name" value="Flagellar_motor_stator_MotA"/>
</dbReference>
<dbReference type="GO" id="GO:0006935">
    <property type="term" value="P:chemotaxis"/>
    <property type="evidence" value="ECO:0007669"/>
    <property type="project" value="UniProtKB-KW"/>
</dbReference>
<dbReference type="RefSeq" id="WP_077538731.1">
    <property type="nucleotide sequence ID" value="NZ_CANLYY010000014.1"/>
</dbReference>
<dbReference type="PROSITE" id="PS01307">
    <property type="entry name" value="MOTA"/>
    <property type="match status" value="1"/>
</dbReference>
<evidence type="ECO:0000256" key="13">
    <source>
        <dbReference type="SAM" id="Phobius"/>
    </source>
</evidence>
<comment type="subcellular location">
    <subcellularLocation>
        <location evidence="1">Cell inner membrane</location>
        <topology evidence="1">Multi-pass membrane protein</topology>
    </subcellularLocation>
</comment>
<evidence type="ECO:0000256" key="12">
    <source>
        <dbReference type="ARBA" id="ARBA00023136"/>
    </source>
</evidence>
<keyword evidence="4" id="KW-1003">Cell membrane</keyword>
<dbReference type="Proteomes" id="UP000188243">
    <property type="component" value="Chromosome"/>
</dbReference>
<accession>A0A1Q2H3G4</accession>
<dbReference type="NCBIfam" id="TIGR03818">
    <property type="entry name" value="MotA1"/>
    <property type="match status" value="1"/>
</dbReference>
<keyword evidence="11" id="KW-0406">Ion transport</keyword>
<feature type="domain" description="Motility protein A N-terminal" evidence="15">
    <location>
        <begin position="4"/>
        <end position="95"/>
    </location>
</feature>
<proteinExistence type="inferred from homology"/>
<keyword evidence="8" id="KW-0283">Flagellar rotation</keyword>
<evidence type="ECO:0000256" key="5">
    <source>
        <dbReference type="ARBA" id="ARBA00022500"/>
    </source>
</evidence>
<dbReference type="InterPro" id="IPR002898">
    <property type="entry name" value="MotA_ExbB_proton_chnl"/>
</dbReference>
<evidence type="ECO:0000313" key="17">
    <source>
        <dbReference type="Proteomes" id="UP000188243"/>
    </source>
</evidence>
<sequence>MQRVIGLLVVLGTVLGGFAFAGGNIATMWQPAEFVIILGAGIGALIVGNSKYVLTEMLSQLKYQFISGKGSNTAELYHDLLLVIYSLLDLARVKGIKGLDEHVENPETSSIFLAYPKVYEFPQLVTFICDNLRLFSMGKITSHDFDAMLEQEIYTIEEQKLKPSHALANTAEAMPGFGILAAVGGIIITMQHLDGALSEIGYHVAAALVGTFIGIFACYCLIAPLASAMEQYVKKQMAMLECVRAMLVAHAKGHVPIVATDSGRKLINEEIKPTFTTMEEWINNKAA</sequence>
<evidence type="ECO:0000259" key="15">
    <source>
        <dbReference type="Pfam" id="PF20560"/>
    </source>
</evidence>
<keyword evidence="5" id="KW-0145">Chemotaxis</keyword>
<keyword evidence="16" id="KW-0282">Flagellum</keyword>
<evidence type="ECO:0000256" key="7">
    <source>
        <dbReference type="ARBA" id="ARBA00022692"/>
    </source>
</evidence>
<feature type="transmembrane region" description="Helical" evidence="13">
    <location>
        <begin position="31"/>
        <end position="54"/>
    </location>
</feature>
<dbReference type="GO" id="GO:0005886">
    <property type="term" value="C:plasma membrane"/>
    <property type="evidence" value="ECO:0007669"/>
    <property type="project" value="UniProtKB-SubCell"/>
</dbReference>
<dbReference type="InterPro" id="IPR000540">
    <property type="entry name" value="Flag_MotA_CS"/>
</dbReference>
<keyword evidence="7 13" id="KW-0812">Transmembrane</keyword>
<comment type="similarity">
    <text evidence="2">Belongs to the MotA family.</text>
</comment>
<dbReference type="GO" id="GO:0071978">
    <property type="term" value="P:bacterial-type flagellum-dependent swarming motility"/>
    <property type="evidence" value="ECO:0007669"/>
    <property type="project" value="InterPro"/>
</dbReference>
<feature type="transmembrane region" description="Helical" evidence="13">
    <location>
        <begin position="200"/>
        <end position="226"/>
    </location>
</feature>
<evidence type="ECO:0000256" key="1">
    <source>
        <dbReference type="ARBA" id="ARBA00004429"/>
    </source>
</evidence>